<sequence>MASSSSSEENLNGNDAIISSTVANINNTVTVSCNDIECILGSFTKVFYTAVVEYSLIATAVMFIVWHNIERVQDRELTHRIQKKSTIRINCSKTIFGLFAGFGFLAGTFISMALFYSNINLSKYYDAAKVYTITDLVQHCIGIVACILALWRIKLLNYVHHDSNEHDPHHAAHANQELLDIILLAIGLIGELFFSTAGLMVGIVGYYFVSYWLNW</sequence>
<evidence type="ECO:0000313" key="2">
    <source>
        <dbReference type="WBParaSite" id="PS1159_v2.g21408.t1"/>
    </source>
</evidence>
<protein>
    <submittedName>
        <fullName evidence="2">Uncharacterized protein</fullName>
    </submittedName>
</protein>
<name>A0AC35FXF8_9BILA</name>
<organism evidence="1 2">
    <name type="scientific">Panagrolaimus sp. PS1159</name>
    <dbReference type="NCBI Taxonomy" id="55785"/>
    <lineage>
        <taxon>Eukaryota</taxon>
        <taxon>Metazoa</taxon>
        <taxon>Ecdysozoa</taxon>
        <taxon>Nematoda</taxon>
        <taxon>Chromadorea</taxon>
        <taxon>Rhabditida</taxon>
        <taxon>Tylenchina</taxon>
        <taxon>Panagrolaimomorpha</taxon>
        <taxon>Panagrolaimoidea</taxon>
        <taxon>Panagrolaimidae</taxon>
        <taxon>Panagrolaimus</taxon>
    </lineage>
</organism>
<proteinExistence type="predicted"/>
<reference evidence="2" key="1">
    <citation type="submission" date="2022-11" db="UniProtKB">
        <authorList>
            <consortium name="WormBaseParasite"/>
        </authorList>
    </citation>
    <scope>IDENTIFICATION</scope>
</reference>
<dbReference type="Proteomes" id="UP000887580">
    <property type="component" value="Unplaced"/>
</dbReference>
<dbReference type="WBParaSite" id="PS1159_v2.g21408.t1">
    <property type="protein sequence ID" value="PS1159_v2.g21408.t1"/>
    <property type="gene ID" value="PS1159_v2.g21408"/>
</dbReference>
<evidence type="ECO:0000313" key="1">
    <source>
        <dbReference type="Proteomes" id="UP000887580"/>
    </source>
</evidence>
<accession>A0AC35FXF8</accession>